<comment type="caution">
    <text evidence="2">The sequence shown here is derived from an EMBL/GenBank/DDBJ whole genome shotgun (WGS) entry which is preliminary data.</text>
</comment>
<dbReference type="InterPro" id="IPR000182">
    <property type="entry name" value="GNAT_dom"/>
</dbReference>
<evidence type="ECO:0000313" key="3">
    <source>
        <dbReference type="Proteomes" id="UP001523369"/>
    </source>
</evidence>
<dbReference type="Pfam" id="PF13527">
    <property type="entry name" value="Acetyltransf_9"/>
    <property type="match status" value="1"/>
</dbReference>
<gene>
    <name evidence="2" type="ORF">M1L60_13495</name>
</gene>
<dbReference type="CDD" id="cd04301">
    <property type="entry name" value="NAT_SF"/>
    <property type="match status" value="1"/>
</dbReference>
<evidence type="ECO:0000313" key="2">
    <source>
        <dbReference type="EMBL" id="MCO8271607.1"/>
    </source>
</evidence>
<dbReference type="Gene3D" id="3.40.630.30">
    <property type="match status" value="1"/>
</dbReference>
<dbReference type="InterPro" id="IPR016181">
    <property type="entry name" value="Acyl_CoA_acyltransferase"/>
</dbReference>
<keyword evidence="3" id="KW-1185">Reference proteome</keyword>
<name>A0ABT1DL87_9ACTN</name>
<sequence>MLAQLGVELRVIRVGDRILRTFGVVDLCVRADSRGQKLASRLLDEVTSYAAACGLDFVILFADEDALYRRHGFARVDNPLSWVKINDHRTIGLARSVTPHEMMVRPVSGATWPTGEIDLLGHVF</sequence>
<dbReference type="SUPFAM" id="SSF55729">
    <property type="entry name" value="Acyl-CoA N-acyltransferases (Nat)"/>
    <property type="match status" value="1"/>
</dbReference>
<protein>
    <submittedName>
        <fullName evidence="2">GNAT family N-acetyltransferase</fullName>
    </submittedName>
</protein>
<evidence type="ECO:0000259" key="1">
    <source>
        <dbReference type="PROSITE" id="PS51186"/>
    </source>
</evidence>
<organism evidence="2 3">
    <name type="scientific">Paractinoplanes aksuensis</name>
    <dbReference type="NCBI Taxonomy" id="2939490"/>
    <lineage>
        <taxon>Bacteria</taxon>
        <taxon>Bacillati</taxon>
        <taxon>Actinomycetota</taxon>
        <taxon>Actinomycetes</taxon>
        <taxon>Micromonosporales</taxon>
        <taxon>Micromonosporaceae</taxon>
        <taxon>Paractinoplanes</taxon>
    </lineage>
</organism>
<dbReference type="PROSITE" id="PS51186">
    <property type="entry name" value="GNAT"/>
    <property type="match status" value="1"/>
</dbReference>
<feature type="domain" description="N-acetyltransferase" evidence="1">
    <location>
        <begin position="1"/>
        <end position="98"/>
    </location>
</feature>
<accession>A0ABT1DL87</accession>
<dbReference type="Proteomes" id="UP001523369">
    <property type="component" value="Unassembled WGS sequence"/>
</dbReference>
<proteinExistence type="predicted"/>
<reference evidence="2 3" key="1">
    <citation type="submission" date="2022-06" db="EMBL/GenBank/DDBJ databases">
        <title>New Species of the Genus Actinoplanes, ActinopZanes ferrugineus.</title>
        <authorList>
            <person name="Ding P."/>
        </authorList>
    </citation>
    <scope>NUCLEOTIDE SEQUENCE [LARGE SCALE GENOMIC DNA]</scope>
    <source>
        <strain evidence="2 3">TRM88003</strain>
    </source>
</reference>
<dbReference type="EMBL" id="JAMYJR010000013">
    <property type="protein sequence ID" value="MCO8271607.1"/>
    <property type="molecule type" value="Genomic_DNA"/>
</dbReference>